<feature type="chain" id="PRO_5045444866" description="Peptidase M23" evidence="2">
    <location>
        <begin position="20"/>
        <end position="52"/>
    </location>
</feature>
<dbReference type="RefSeq" id="WP_157057405.1">
    <property type="nucleotide sequence ID" value="NZ_JAJATZ010000006.1"/>
</dbReference>
<keyword evidence="1" id="KW-0812">Transmembrane</keyword>
<feature type="signal peptide" evidence="2">
    <location>
        <begin position="1"/>
        <end position="19"/>
    </location>
</feature>
<evidence type="ECO:0000313" key="3">
    <source>
        <dbReference type="EMBL" id="MCB5200088.1"/>
    </source>
</evidence>
<name>A0ABS8BWH2_9RHOB</name>
<evidence type="ECO:0000313" key="4">
    <source>
        <dbReference type="Proteomes" id="UP001138961"/>
    </source>
</evidence>
<sequence length="52" mass="5453">MKHLSLTIAAILAASPALAHGGAHIHPHGMEIPLSLMGGIIALAAYLAWRRM</sequence>
<feature type="transmembrane region" description="Helical" evidence="1">
    <location>
        <begin position="29"/>
        <end position="49"/>
    </location>
</feature>
<reference evidence="3" key="1">
    <citation type="submission" date="2021-10" db="EMBL/GenBank/DDBJ databases">
        <title>Loktanella gaetbuli sp. nov., isolated from a tidal flat.</title>
        <authorList>
            <person name="Park S."/>
            <person name="Yoon J.-H."/>
        </authorList>
    </citation>
    <scope>NUCLEOTIDE SEQUENCE</scope>
    <source>
        <strain evidence="3">TSTF-M6</strain>
    </source>
</reference>
<comment type="caution">
    <text evidence="3">The sequence shown here is derived from an EMBL/GenBank/DDBJ whole genome shotgun (WGS) entry which is preliminary data.</text>
</comment>
<keyword evidence="1" id="KW-0472">Membrane</keyword>
<organism evidence="3 4">
    <name type="scientific">Loktanella gaetbuli</name>
    <dbReference type="NCBI Taxonomy" id="2881335"/>
    <lineage>
        <taxon>Bacteria</taxon>
        <taxon>Pseudomonadati</taxon>
        <taxon>Pseudomonadota</taxon>
        <taxon>Alphaproteobacteria</taxon>
        <taxon>Rhodobacterales</taxon>
        <taxon>Roseobacteraceae</taxon>
        <taxon>Loktanella</taxon>
    </lineage>
</organism>
<evidence type="ECO:0000256" key="1">
    <source>
        <dbReference type="SAM" id="Phobius"/>
    </source>
</evidence>
<gene>
    <name evidence="3" type="ORF">LGQ03_12635</name>
</gene>
<keyword evidence="2" id="KW-0732">Signal</keyword>
<dbReference type="EMBL" id="JAJATZ010000006">
    <property type="protein sequence ID" value="MCB5200088.1"/>
    <property type="molecule type" value="Genomic_DNA"/>
</dbReference>
<keyword evidence="1" id="KW-1133">Transmembrane helix</keyword>
<protein>
    <recommendedName>
        <fullName evidence="5">Peptidase M23</fullName>
    </recommendedName>
</protein>
<keyword evidence="4" id="KW-1185">Reference proteome</keyword>
<accession>A0ABS8BWH2</accession>
<evidence type="ECO:0000256" key="2">
    <source>
        <dbReference type="SAM" id="SignalP"/>
    </source>
</evidence>
<evidence type="ECO:0008006" key="5">
    <source>
        <dbReference type="Google" id="ProtNLM"/>
    </source>
</evidence>
<proteinExistence type="predicted"/>
<dbReference type="Proteomes" id="UP001138961">
    <property type="component" value="Unassembled WGS sequence"/>
</dbReference>